<feature type="compositionally biased region" description="Acidic residues" evidence="1">
    <location>
        <begin position="267"/>
        <end position="285"/>
    </location>
</feature>
<feature type="chain" id="PRO_5009310696" evidence="2">
    <location>
        <begin position="17"/>
        <end position="345"/>
    </location>
</feature>
<feature type="signal peptide" evidence="2">
    <location>
        <begin position="1"/>
        <end position="16"/>
    </location>
</feature>
<dbReference type="Proteomes" id="UP000095283">
    <property type="component" value="Unplaced"/>
</dbReference>
<dbReference type="WBParaSite" id="Hba_06247">
    <property type="protein sequence ID" value="Hba_06247"/>
    <property type="gene ID" value="Hba_06247"/>
</dbReference>
<evidence type="ECO:0000256" key="1">
    <source>
        <dbReference type="SAM" id="MobiDB-lite"/>
    </source>
</evidence>
<evidence type="ECO:0000256" key="2">
    <source>
        <dbReference type="SAM" id="SignalP"/>
    </source>
</evidence>
<evidence type="ECO:0000313" key="3">
    <source>
        <dbReference type="Proteomes" id="UP000095283"/>
    </source>
</evidence>
<reference evidence="4" key="1">
    <citation type="submission" date="2016-11" db="UniProtKB">
        <authorList>
            <consortium name="WormBaseParasite"/>
        </authorList>
    </citation>
    <scope>IDENTIFICATION</scope>
</reference>
<name>A0A1I7WM88_HETBA</name>
<keyword evidence="2" id="KW-0732">Signal</keyword>
<accession>A0A1I7WM88</accession>
<sequence length="345" mass="36314">MRLILIFGTFQSAVLSGATVGAEAHVAVQVDAELSGAAEAATEAARVETAMDCERATTPDVVAPLSASVEQREAVGEEVEASRVAMTTSEVSASSDVYLSALDTLGAAAGGVQEVSVQRNFTASNFSTRRCFSGRIPKKSKRTRVFVKDFFGKGEEVEGAALAVLLDEAAGIAVAEVALATLSGAAAAQVSRTTEQAYSVDRSDPWPSVIDIVFQAKASKKRNTPGPSEDSSKVSLRLISNTTRSMCLHTPNFIASFQEDRRRSTGEEDEDAGGACSSEEDEEDGCGTSCGWRGSASSSGERGGCSERPGGGGIRESLRERELSFIFCLCQDTGISSTSLRWAMF</sequence>
<feature type="compositionally biased region" description="Low complexity" evidence="1">
    <location>
        <begin position="291"/>
        <end position="300"/>
    </location>
</feature>
<evidence type="ECO:0000313" key="4">
    <source>
        <dbReference type="WBParaSite" id="Hba_06247"/>
    </source>
</evidence>
<keyword evidence="3" id="KW-1185">Reference proteome</keyword>
<organism evidence="3 4">
    <name type="scientific">Heterorhabditis bacteriophora</name>
    <name type="common">Entomopathogenic nematode worm</name>
    <dbReference type="NCBI Taxonomy" id="37862"/>
    <lineage>
        <taxon>Eukaryota</taxon>
        <taxon>Metazoa</taxon>
        <taxon>Ecdysozoa</taxon>
        <taxon>Nematoda</taxon>
        <taxon>Chromadorea</taxon>
        <taxon>Rhabditida</taxon>
        <taxon>Rhabditina</taxon>
        <taxon>Rhabditomorpha</taxon>
        <taxon>Strongyloidea</taxon>
        <taxon>Heterorhabditidae</taxon>
        <taxon>Heterorhabditis</taxon>
    </lineage>
</organism>
<protein>
    <submittedName>
        <fullName evidence="4">Secreted protein</fullName>
    </submittedName>
</protein>
<proteinExistence type="predicted"/>
<dbReference type="AlphaFoldDB" id="A0A1I7WM88"/>
<feature type="region of interest" description="Disordered" evidence="1">
    <location>
        <begin position="258"/>
        <end position="313"/>
    </location>
</feature>